<dbReference type="EMBL" id="OP534061">
    <property type="protein sequence ID" value="UYE92503.1"/>
    <property type="molecule type" value="Genomic_DNA"/>
</dbReference>
<evidence type="ECO:0000313" key="1">
    <source>
        <dbReference type="EMBL" id="UYE92503.1"/>
    </source>
</evidence>
<protein>
    <submittedName>
        <fullName evidence="1">Uncharacterized protein</fullName>
    </submittedName>
</protein>
<evidence type="ECO:0000313" key="2">
    <source>
        <dbReference type="Proteomes" id="UP001232159"/>
    </source>
</evidence>
<proteinExistence type="predicted"/>
<reference evidence="1" key="1">
    <citation type="submission" date="2022-09" db="EMBL/GenBank/DDBJ databases">
        <authorList>
            <person name="Murray E."/>
            <person name="Buttimer C."/>
            <person name="Hill C."/>
        </authorList>
    </citation>
    <scope>NUCLEOTIDE SEQUENCE</scope>
</reference>
<gene>
    <name evidence="1" type="ORF">H1_83</name>
</gene>
<accession>A0AAE9P638</accession>
<keyword evidence="2" id="KW-1185">Reference proteome</keyword>
<sequence>MIEIVRIINLKTNEEHSIQVITKSQYDKEMFKHNDNEKSLYLKSYASCSPTKECHYVELPKKFFRNKQRASDTDKFHDFLGFITERICLLNNTNEIKIVWKIDEKTDFCDFLEKYFWERKR</sequence>
<name>A0AAE9P638_9CAUD</name>
<organism evidence="1 2">
    <name type="scientific">Enterococcus phage H1</name>
    <dbReference type="NCBI Taxonomy" id="2982918"/>
    <lineage>
        <taxon>Viruses</taxon>
        <taxon>Duplodnaviria</taxon>
        <taxon>Heunggongvirae</taxon>
        <taxon>Uroviricota</taxon>
        <taxon>Caudoviricetes</taxon>
    </lineage>
</organism>
<dbReference type="Proteomes" id="UP001232159">
    <property type="component" value="Segment"/>
</dbReference>